<feature type="chain" id="PRO_5041900366" description="Secreted protein" evidence="1">
    <location>
        <begin position="25"/>
        <end position="97"/>
    </location>
</feature>
<protein>
    <recommendedName>
        <fullName evidence="4">Secreted protein</fullName>
    </recommendedName>
</protein>
<organism evidence="2 3">
    <name type="scientific">Mycena albidolilacea</name>
    <dbReference type="NCBI Taxonomy" id="1033008"/>
    <lineage>
        <taxon>Eukaryota</taxon>
        <taxon>Fungi</taxon>
        <taxon>Dikarya</taxon>
        <taxon>Basidiomycota</taxon>
        <taxon>Agaricomycotina</taxon>
        <taxon>Agaricomycetes</taxon>
        <taxon>Agaricomycetidae</taxon>
        <taxon>Agaricales</taxon>
        <taxon>Marasmiineae</taxon>
        <taxon>Mycenaceae</taxon>
        <taxon>Mycena</taxon>
    </lineage>
</organism>
<sequence length="97" mass="10802">MAALRTWFYMHLLSFLNVCTLSSGSFVTMAFHCTQTASTQSKDLYESRRNILVKSSGGKSVRPYEPTMREDAVPIGVLTIFSEWLSGHGASDSYDVN</sequence>
<evidence type="ECO:0000313" key="3">
    <source>
        <dbReference type="Proteomes" id="UP001218218"/>
    </source>
</evidence>
<dbReference type="EMBL" id="JARIHO010000002">
    <property type="protein sequence ID" value="KAJ7366665.1"/>
    <property type="molecule type" value="Genomic_DNA"/>
</dbReference>
<evidence type="ECO:0000313" key="2">
    <source>
        <dbReference type="EMBL" id="KAJ7366665.1"/>
    </source>
</evidence>
<dbReference type="Proteomes" id="UP001218218">
    <property type="component" value="Unassembled WGS sequence"/>
</dbReference>
<evidence type="ECO:0000256" key="1">
    <source>
        <dbReference type="SAM" id="SignalP"/>
    </source>
</evidence>
<accession>A0AAD7F5H6</accession>
<dbReference type="AlphaFoldDB" id="A0AAD7F5H6"/>
<keyword evidence="3" id="KW-1185">Reference proteome</keyword>
<comment type="caution">
    <text evidence="2">The sequence shown here is derived from an EMBL/GenBank/DDBJ whole genome shotgun (WGS) entry which is preliminary data.</text>
</comment>
<proteinExistence type="predicted"/>
<gene>
    <name evidence="2" type="ORF">DFH08DRAFT_172647</name>
</gene>
<evidence type="ECO:0008006" key="4">
    <source>
        <dbReference type="Google" id="ProtNLM"/>
    </source>
</evidence>
<feature type="signal peptide" evidence="1">
    <location>
        <begin position="1"/>
        <end position="24"/>
    </location>
</feature>
<name>A0AAD7F5H6_9AGAR</name>
<reference evidence="2" key="1">
    <citation type="submission" date="2023-03" db="EMBL/GenBank/DDBJ databases">
        <title>Massive genome expansion in bonnet fungi (Mycena s.s.) driven by repeated elements and novel gene families across ecological guilds.</title>
        <authorList>
            <consortium name="Lawrence Berkeley National Laboratory"/>
            <person name="Harder C.B."/>
            <person name="Miyauchi S."/>
            <person name="Viragh M."/>
            <person name="Kuo A."/>
            <person name="Thoen E."/>
            <person name="Andreopoulos B."/>
            <person name="Lu D."/>
            <person name="Skrede I."/>
            <person name="Drula E."/>
            <person name="Henrissat B."/>
            <person name="Morin E."/>
            <person name="Kohler A."/>
            <person name="Barry K."/>
            <person name="LaButti K."/>
            <person name="Morin E."/>
            <person name="Salamov A."/>
            <person name="Lipzen A."/>
            <person name="Mereny Z."/>
            <person name="Hegedus B."/>
            <person name="Baldrian P."/>
            <person name="Stursova M."/>
            <person name="Weitz H."/>
            <person name="Taylor A."/>
            <person name="Grigoriev I.V."/>
            <person name="Nagy L.G."/>
            <person name="Martin F."/>
            <person name="Kauserud H."/>
        </authorList>
    </citation>
    <scope>NUCLEOTIDE SEQUENCE</scope>
    <source>
        <strain evidence="2">CBHHK002</strain>
    </source>
</reference>
<keyword evidence="1" id="KW-0732">Signal</keyword>